<accession>A0A1M5QKB3</accession>
<protein>
    <recommendedName>
        <fullName evidence="3">Amidase</fullName>
    </recommendedName>
</protein>
<keyword evidence="2" id="KW-1185">Reference proteome</keyword>
<dbReference type="OrthoDB" id="7054537at2"/>
<proteinExistence type="predicted"/>
<dbReference type="AlphaFoldDB" id="A0A1M5QKB3"/>
<evidence type="ECO:0008006" key="3">
    <source>
        <dbReference type="Google" id="ProtNLM"/>
    </source>
</evidence>
<gene>
    <name evidence="1" type="ORF">SAMN02745207_00143</name>
</gene>
<evidence type="ECO:0000313" key="1">
    <source>
        <dbReference type="EMBL" id="SHH14346.1"/>
    </source>
</evidence>
<reference evidence="1 2" key="1">
    <citation type="submission" date="2016-11" db="EMBL/GenBank/DDBJ databases">
        <authorList>
            <person name="Jaros S."/>
            <person name="Januszkiewicz K."/>
            <person name="Wedrychowicz H."/>
        </authorList>
    </citation>
    <scope>NUCLEOTIDE SEQUENCE [LARGE SCALE GENOMIC DNA]</scope>
    <source>
        <strain evidence="1 2">DSM 8605</strain>
    </source>
</reference>
<evidence type="ECO:0000313" key="2">
    <source>
        <dbReference type="Proteomes" id="UP000184447"/>
    </source>
</evidence>
<sequence length="294" mass="34015">MLKYRKIFFTFFLIFFFQIFLSSFAYSEEYNTKNNTTTWLWDTSLIVNSQESILKSLSDNNISVVYLQINKRIDLKYYKSFISAATDLNISVYALDGSPTFINPTNKQYQLFFDWISNYQSSALDKEEFQGIHLDVEPYLLKNWSKNSRSISLKYQNFILDSKYKSELLDLPIGFDIPFWFDSISFNNIHGKGNLAEFVIKNSDATTVMAYRNIAKDIIEISKSEVAFANKYNKKINIAIETLPSQEGSFISFYGSSYSYMDEQLNLVTSTFSSSNSFNGMSIHDITGLINMKK</sequence>
<dbReference type="Proteomes" id="UP000184447">
    <property type="component" value="Unassembled WGS sequence"/>
</dbReference>
<dbReference type="STRING" id="1121316.SAMN02745207_00143"/>
<dbReference type="EMBL" id="FQXM01000002">
    <property type="protein sequence ID" value="SHH14346.1"/>
    <property type="molecule type" value="Genomic_DNA"/>
</dbReference>
<organism evidence="1 2">
    <name type="scientific">Clostridium grantii DSM 8605</name>
    <dbReference type="NCBI Taxonomy" id="1121316"/>
    <lineage>
        <taxon>Bacteria</taxon>
        <taxon>Bacillati</taxon>
        <taxon>Bacillota</taxon>
        <taxon>Clostridia</taxon>
        <taxon>Eubacteriales</taxon>
        <taxon>Clostridiaceae</taxon>
        <taxon>Clostridium</taxon>
    </lineage>
</organism>
<name>A0A1M5QKB3_9CLOT</name>
<dbReference type="RefSeq" id="WP_073335955.1">
    <property type="nucleotide sequence ID" value="NZ_FQXM01000002.1"/>
</dbReference>